<accession>A0A8H2ZEN2</accession>
<dbReference type="RefSeq" id="XP_041404469.1">
    <property type="nucleotide sequence ID" value="XM_041548535.1"/>
</dbReference>
<comment type="caution">
    <text evidence="1">The sequence shown here is derived from an EMBL/GenBank/DDBJ whole genome shotgun (WGS) entry which is preliminary data.</text>
</comment>
<keyword evidence="1" id="KW-0255">Endonuclease</keyword>
<sequence>MSRDNEEDVLLSGLRVLLTLSVEELLDVQQDINTQLRKRLYQPRNRIKRSAIESKTEYGRLPKEEQLTREESRSNIMPIAEPIEKDIVGSINLVNDNEHVENSEAEFSDDTEDLILTQLESSKILCQNVIETSRHSKLDEHKNSTSVFIPPNSKIELTNTQESNNSNYYDGNKNIYSSPLKDSTDSFRDSDKTEIQLLKFEENVQLSRANCNSNGKRVHMHSENDLNKTNLKSKLIKMEDPNSLVRLNPAQTNRKENNAMSPHIRTRKKFDFNLNPLISKPWILEDFKPNKDVSAVKRGKRRLEEFYKKAGKPMGAQMENDKVEHPLFDMSFDMPFDNLRQRTDSPPGYGRLDFPTTQEREEDKIASKKIIYKKTMKRFLSSVNYRIPPQEREFLFKREEFNEAVNDSDFKWDPTTLKIYPSA</sequence>
<keyword evidence="1" id="KW-0540">Nuclease</keyword>
<organism evidence="1 2">
    <name type="scientific">Maudiozyma barnettii</name>
    <dbReference type="NCBI Taxonomy" id="61262"/>
    <lineage>
        <taxon>Eukaryota</taxon>
        <taxon>Fungi</taxon>
        <taxon>Dikarya</taxon>
        <taxon>Ascomycota</taxon>
        <taxon>Saccharomycotina</taxon>
        <taxon>Saccharomycetes</taxon>
        <taxon>Saccharomycetales</taxon>
        <taxon>Saccharomycetaceae</taxon>
        <taxon>Maudiozyma</taxon>
    </lineage>
</organism>
<dbReference type="GeneID" id="64855557"/>
<evidence type="ECO:0000313" key="1">
    <source>
        <dbReference type="EMBL" id="CAB4252431.1"/>
    </source>
</evidence>
<proteinExistence type="predicted"/>
<protein>
    <submittedName>
        <fullName evidence="1">Similar to Saccharomyces cerevisiae YGL175C SAE2 Endonuclease that processes hairpin DNA structures with the MRX complex</fullName>
    </submittedName>
</protein>
<dbReference type="GO" id="GO:0004519">
    <property type="term" value="F:endonuclease activity"/>
    <property type="evidence" value="ECO:0007669"/>
    <property type="project" value="UniProtKB-KW"/>
</dbReference>
<evidence type="ECO:0000313" key="2">
    <source>
        <dbReference type="Proteomes" id="UP000644660"/>
    </source>
</evidence>
<dbReference type="AlphaFoldDB" id="A0A8H2ZEN2"/>
<name>A0A8H2ZEN2_9SACH</name>
<dbReference type="EMBL" id="CAEFZW010000001">
    <property type="protein sequence ID" value="CAB4252431.1"/>
    <property type="molecule type" value="Genomic_DNA"/>
</dbReference>
<gene>
    <name evidence="1" type="ORF">KABA2_01S13464</name>
</gene>
<keyword evidence="2" id="KW-1185">Reference proteome</keyword>
<reference evidence="1 2" key="1">
    <citation type="submission" date="2020-05" db="EMBL/GenBank/DDBJ databases">
        <authorList>
            <person name="Casaregola S."/>
            <person name="Devillers H."/>
            <person name="Grondin C."/>
        </authorList>
    </citation>
    <scope>NUCLEOTIDE SEQUENCE [LARGE SCALE GENOMIC DNA]</scope>
    <source>
        <strain evidence="1 2">CLIB 1767</strain>
    </source>
</reference>
<dbReference type="Proteomes" id="UP000644660">
    <property type="component" value="Unassembled WGS sequence"/>
</dbReference>
<keyword evidence="1" id="KW-0378">Hydrolase</keyword>
<dbReference type="OrthoDB" id="5801062at2759"/>